<comment type="caution">
    <text evidence="1">The sequence shown here is derived from an EMBL/GenBank/DDBJ whole genome shotgun (WGS) entry which is preliminary data.</text>
</comment>
<evidence type="ECO:0000313" key="2">
    <source>
        <dbReference type="Proteomes" id="UP000483820"/>
    </source>
</evidence>
<dbReference type="Proteomes" id="UP000483820">
    <property type="component" value="Chromosome X"/>
</dbReference>
<dbReference type="KEGG" id="crq:GCK72_023827"/>
<evidence type="ECO:0000313" key="1">
    <source>
        <dbReference type="EMBL" id="KAF1747365.1"/>
    </source>
</evidence>
<dbReference type="EMBL" id="WUAV01000006">
    <property type="protein sequence ID" value="KAF1747365.1"/>
    <property type="molecule type" value="Genomic_DNA"/>
</dbReference>
<accession>A0A6A5FXV9</accession>
<name>A0A6A5FXV9_CAERE</name>
<dbReference type="CTD" id="9803361"/>
<sequence>MDTGGRALIAPRLSDCLRVQDTEIAKGGKRNVFRFPKTITPKLHVLKTRKNGGTSLELRTTGSATAVTSSAWTLGGGGVLQLHQDSRPQALGYFCSICQTHGQLTGKPRPARNVVCNTEDAKKIQELNQMEISEGGTIPMTEFKKVQEEELTNRWMINELTEKDEEMIDSSQLTHRRCWKCF</sequence>
<proteinExistence type="predicted"/>
<dbReference type="AlphaFoldDB" id="A0A6A5FXV9"/>
<protein>
    <submittedName>
        <fullName evidence="1">Uncharacterized protein</fullName>
    </submittedName>
</protein>
<dbReference type="GeneID" id="9803361"/>
<reference evidence="1 2" key="1">
    <citation type="submission" date="2019-12" db="EMBL/GenBank/DDBJ databases">
        <title>Chromosome-level assembly of the Caenorhabditis remanei genome.</title>
        <authorList>
            <person name="Teterina A.A."/>
            <person name="Willis J.H."/>
            <person name="Phillips P.C."/>
        </authorList>
    </citation>
    <scope>NUCLEOTIDE SEQUENCE [LARGE SCALE GENOMIC DNA]</scope>
    <source>
        <strain evidence="1 2">PX506</strain>
        <tissue evidence="1">Whole organism</tissue>
    </source>
</reference>
<organism evidence="1 2">
    <name type="scientific">Caenorhabditis remanei</name>
    <name type="common">Caenorhabditis vulgaris</name>
    <dbReference type="NCBI Taxonomy" id="31234"/>
    <lineage>
        <taxon>Eukaryota</taxon>
        <taxon>Metazoa</taxon>
        <taxon>Ecdysozoa</taxon>
        <taxon>Nematoda</taxon>
        <taxon>Chromadorea</taxon>
        <taxon>Rhabditida</taxon>
        <taxon>Rhabditina</taxon>
        <taxon>Rhabditomorpha</taxon>
        <taxon>Rhabditoidea</taxon>
        <taxon>Rhabditidae</taxon>
        <taxon>Peloderinae</taxon>
        <taxon>Caenorhabditis</taxon>
    </lineage>
</organism>
<dbReference type="RefSeq" id="XP_003109786.2">
    <property type="nucleotide sequence ID" value="XM_003109738.2"/>
</dbReference>
<gene>
    <name evidence="1" type="ORF">GCK72_023827</name>
</gene>